<dbReference type="NCBIfam" id="NF004270">
    <property type="entry name" value="PRK05687.2-1"/>
    <property type="match status" value="1"/>
</dbReference>
<dbReference type="PRINTS" id="PR01003">
    <property type="entry name" value="FLGFLIH"/>
</dbReference>
<dbReference type="GO" id="GO:0005829">
    <property type="term" value="C:cytosol"/>
    <property type="evidence" value="ECO:0007669"/>
    <property type="project" value="TreeGrafter"/>
</dbReference>
<dbReference type="GO" id="GO:0044781">
    <property type="term" value="P:bacterial-type flagellum organization"/>
    <property type="evidence" value="ECO:0007669"/>
    <property type="project" value="UniProtKB-KW"/>
</dbReference>
<keyword evidence="12" id="KW-0282">Flagellum</keyword>
<keyword evidence="5" id="KW-0813">Transport</keyword>
<dbReference type="InterPro" id="IPR018035">
    <property type="entry name" value="Flagellar_FliH/T3SS_HrpE"/>
</dbReference>
<keyword evidence="8" id="KW-0653">Protein transport</keyword>
<dbReference type="KEGG" id="zdf:AN401_04450"/>
<reference evidence="13" key="1">
    <citation type="submission" date="2015-09" db="EMBL/GenBank/DDBJ databases">
        <authorList>
            <person name="Shao Z."/>
            <person name="Wang L."/>
        </authorList>
    </citation>
    <scope>NUCLEOTIDE SEQUENCE [LARGE SCALE GENOMIC DNA]</scope>
    <source>
        <strain evidence="13">F13-1</strain>
    </source>
</reference>
<dbReference type="Proteomes" id="UP000217763">
    <property type="component" value="Chromosome"/>
</dbReference>
<dbReference type="EMBL" id="CP012621">
    <property type="protein sequence ID" value="ATG73197.1"/>
    <property type="molecule type" value="Genomic_DNA"/>
</dbReference>
<protein>
    <recommendedName>
        <fullName evidence="4">Flagellar assembly protein FliH</fullName>
    </recommendedName>
</protein>
<evidence type="ECO:0000313" key="13">
    <source>
        <dbReference type="Proteomes" id="UP000217763"/>
    </source>
</evidence>
<comment type="subcellular location">
    <subcellularLocation>
        <location evidence="2">Cytoplasm</location>
    </subcellularLocation>
</comment>
<dbReference type="PANTHER" id="PTHR34982:SF1">
    <property type="entry name" value="FLAGELLAR ASSEMBLY PROTEIN FLIH"/>
    <property type="match status" value="1"/>
</dbReference>
<dbReference type="GO" id="GO:0015031">
    <property type="term" value="P:protein transport"/>
    <property type="evidence" value="ECO:0007669"/>
    <property type="project" value="UniProtKB-KW"/>
</dbReference>
<keyword evidence="13" id="KW-1185">Reference proteome</keyword>
<evidence type="ECO:0000256" key="2">
    <source>
        <dbReference type="ARBA" id="ARBA00004496"/>
    </source>
</evidence>
<evidence type="ECO:0000313" key="12">
    <source>
        <dbReference type="EMBL" id="ATG73197.1"/>
    </source>
</evidence>
<dbReference type="GO" id="GO:0071973">
    <property type="term" value="P:bacterial-type flagellum-dependent cell motility"/>
    <property type="evidence" value="ECO:0007669"/>
    <property type="project" value="InterPro"/>
</dbReference>
<dbReference type="PANTHER" id="PTHR34982">
    <property type="entry name" value="YOP PROTEINS TRANSLOCATION PROTEIN L"/>
    <property type="match status" value="1"/>
</dbReference>
<name>A0A291HM13_9GAMM</name>
<evidence type="ECO:0000256" key="8">
    <source>
        <dbReference type="ARBA" id="ARBA00022927"/>
    </source>
</evidence>
<evidence type="ECO:0000259" key="11">
    <source>
        <dbReference type="Pfam" id="PF02108"/>
    </source>
</evidence>
<keyword evidence="12" id="KW-0969">Cilium</keyword>
<evidence type="ECO:0000256" key="7">
    <source>
        <dbReference type="ARBA" id="ARBA00022795"/>
    </source>
</evidence>
<feature type="region of interest" description="Disordered" evidence="10">
    <location>
        <begin position="1"/>
        <end position="43"/>
    </location>
</feature>
<keyword evidence="7" id="KW-1005">Bacterial flagellum biogenesis</keyword>
<dbReference type="RefSeq" id="WP_096778649.1">
    <property type="nucleotide sequence ID" value="NZ_CP012621.1"/>
</dbReference>
<evidence type="ECO:0000256" key="6">
    <source>
        <dbReference type="ARBA" id="ARBA00022490"/>
    </source>
</evidence>
<dbReference type="GO" id="GO:0009288">
    <property type="term" value="C:bacterial-type flagellum"/>
    <property type="evidence" value="ECO:0007669"/>
    <property type="project" value="InterPro"/>
</dbReference>
<dbReference type="AlphaFoldDB" id="A0A291HM13"/>
<proteinExistence type="inferred from homology"/>
<evidence type="ECO:0000256" key="3">
    <source>
        <dbReference type="ARBA" id="ARBA00006602"/>
    </source>
</evidence>
<organism evidence="12 13">
    <name type="scientific">Zobellella denitrificans</name>
    <dbReference type="NCBI Taxonomy" id="347534"/>
    <lineage>
        <taxon>Bacteria</taxon>
        <taxon>Pseudomonadati</taxon>
        <taxon>Pseudomonadota</taxon>
        <taxon>Gammaproteobacteria</taxon>
        <taxon>Aeromonadales</taxon>
        <taxon>Aeromonadaceae</taxon>
        <taxon>Zobellella</taxon>
    </lineage>
</organism>
<dbReference type="GO" id="GO:0003774">
    <property type="term" value="F:cytoskeletal motor activity"/>
    <property type="evidence" value="ECO:0007669"/>
    <property type="project" value="InterPro"/>
</dbReference>
<evidence type="ECO:0000256" key="9">
    <source>
        <dbReference type="ARBA" id="ARBA00023225"/>
    </source>
</evidence>
<feature type="domain" description="Flagellar assembly protein FliH/Type III secretion system HrpE" evidence="11">
    <location>
        <begin position="127"/>
        <end position="253"/>
    </location>
</feature>
<evidence type="ECO:0000256" key="10">
    <source>
        <dbReference type="SAM" id="MobiDB-lite"/>
    </source>
</evidence>
<keyword evidence="6" id="KW-0963">Cytoplasm</keyword>
<keyword evidence="9" id="KW-1006">Bacterial flagellum protein export</keyword>
<keyword evidence="12" id="KW-0966">Cell projection</keyword>
<evidence type="ECO:0000256" key="1">
    <source>
        <dbReference type="ARBA" id="ARBA00003041"/>
    </source>
</evidence>
<sequence length="269" mass="29888">MSKDKIRQYLRPDAGQKVESWPWPDMAEDGRKRRPGGNALGYVPPLPAVAPAVELEPEEQPEPLTAEALDAIRQAAYDEGYEEGRQQGFEQGREEGRLTGLQQGHEAGLAQGLEQGLTEGQERIDELAARWQQLLEQLSRPLAAIDKAVEQSLVTLALELARNLLKAEAETSPRLLLATVQEAVAALPGQDGQITLYLHPEDIELLQRQYDQESLGRRGWELVPEPGFERGSLRLKTALSTLDTSLAGRIDQLMANFIKANWSRFHGPE</sequence>
<evidence type="ECO:0000256" key="5">
    <source>
        <dbReference type="ARBA" id="ARBA00022448"/>
    </source>
</evidence>
<dbReference type="InterPro" id="IPR051472">
    <property type="entry name" value="T3SS_Stator/FliH"/>
</dbReference>
<gene>
    <name evidence="12" type="ORF">AN401_04450</name>
</gene>
<dbReference type="Pfam" id="PF02108">
    <property type="entry name" value="FliH"/>
    <property type="match status" value="1"/>
</dbReference>
<comment type="function">
    <text evidence="1">Needed for flagellar regrowth and assembly.</text>
</comment>
<evidence type="ECO:0000256" key="4">
    <source>
        <dbReference type="ARBA" id="ARBA00016507"/>
    </source>
</evidence>
<dbReference type="InterPro" id="IPR000563">
    <property type="entry name" value="Flag_FliH"/>
</dbReference>
<comment type="similarity">
    <text evidence="3">Belongs to the FliH family.</text>
</comment>
<accession>A0A291HM13</accession>